<dbReference type="AlphaFoldDB" id="H2XPP9"/>
<organism evidence="2 3">
    <name type="scientific">Ciona intestinalis</name>
    <name type="common">Transparent sea squirt</name>
    <name type="synonym">Ascidia intestinalis</name>
    <dbReference type="NCBI Taxonomy" id="7719"/>
    <lineage>
        <taxon>Eukaryota</taxon>
        <taxon>Metazoa</taxon>
        <taxon>Chordata</taxon>
        <taxon>Tunicata</taxon>
        <taxon>Ascidiacea</taxon>
        <taxon>Phlebobranchia</taxon>
        <taxon>Cionidae</taxon>
        <taxon>Ciona</taxon>
    </lineage>
</organism>
<name>H2XPP9_CIOIN</name>
<dbReference type="EMBL" id="EAAA01001098">
    <property type="status" value="NOT_ANNOTATED_CDS"/>
    <property type="molecule type" value="Genomic_DNA"/>
</dbReference>
<dbReference type="Proteomes" id="UP000008144">
    <property type="component" value="Chromosome 13"/>
</dbReference>
<keyword evidence="3" id="KW-1185">Reference proteome</keyword>
<evidence type="ECO:0000313" key="2">
    <source>
        <dbReference type="Ensembl" id="ENSCINP00000031633.1"/>
    </source>
</evidence>
<proteinExistence type="predicted"/>
<reference evidence="2" key="3">
    <citation type="submission" date="2025-08" db="UniProtKB">
        <authorList>
            <consortium name="Ensembl"/>
        </authorList>
    </citation>
    <scope>IDENTIFICATION</scope>
</reference>
<dbReference type="HOGENOM" id="CLU_1168150_0_0_1"/>
<dbReference type="Ensembl" id="ENSCINT00000034002.1">
    <property type="protein sequence ID" value="ENSCINP00000031633.1"/>
    <property type="gene ID" value="ENSCING00000025120.1"/>
</dbReference>
<accession>H2XPP9</accession>
<feature type="compositionally biased region" description="Polar residues" evidence="1">
    <location>
        <begin position="217"/>
        <end position="238"/>
    </location>
</feature>
<protein>
    <submittedName>
        <fullName evidence="2">Uncharacterized protein</fullName>
    </submittedName>
</protein>
<evidence type="ECO:0000313" key="3">
    <source>
        <dbReference type="Proteomes" id="UP000008144"/>
    </source>
</evidence>
<reference evidence="2" key="4">
    <citation type="submission" date="2025-09" db="UniProtKB">
        <authorList>
            <consortium name="Ensembl"/>
        </authorList>
    </citation>
    <scope>IDENTIFICATION</scope>
</reference>
<sequence length="238" mass="26191">MDINKEFETVSCSTHGHDDSAISLNESFVNLSNISNLQSSGRLPNLNWSVKKQKSSSRRKNPEPREPCRYNLRGISSFQGFELSPPTNSFLQKSFDSKSLENESFTSKENKSNLSNHCPNILKHVKKEPLLKGTSTPNSSPLKVLEFSPSRFLNTSSENLKTEAVGLDVVRELSFSSFDVEDSGISGSDGDVTAPISPPSLTSTPKGKRSRRKESLTFLTPESFSSPEFSGTKPQPDA</sequence>
<feature type="region of interest" description="Disordered" evidence="1">
    <location>
        <begin position="182"/>
        <end position="238"/>
    </location>
</feature>
<reference evidence="3" key="1">
    <citation type="journal article" date="2002" name="Science">
        <title>The draft genome of Ciona intestinalis: insights into chordate and vertebrate origins.</title>
        <authorList>
            <person name="Dehal P."/>
            <person name="Satou Y."/>
            <person name="Campbell R.K."/>
            <person name="Chapman J."/>
            <person name="Degnan B."/>
            <person name="De Tomaso A."/>
            <person name="Davidson B."/>
            <person name="Di Gregorio A."/>
            <person name="Gelpke M."/>
            <person name="Goodstein D.M."/>
            <person name="Harafuji N."/>
            <person name="Hastings K.E."/>
            <person name="Ho I."/>
            <person name="Hotta K."/>
            <person name="Huang W."/>
            <person name="Kawashima T."/>
            <person name="Lemaire P."/>
            <person name="Martinez D."/>
            <person name="Meinertzhagen I.A."/>
            <person name="Necula S."/>
            <person name="Nonaka M."/>
            <person name="Putnam N."/>
            <person name="Rash S."/>
            <person name="Saiga H."/>
            <person name="Satake M."/>
            <person name="Terry A."/>
            <person name="Yamada L."/>
            <person name="Wang H.G."/>
            <person name="Awazu S."/>
            <person name="Azumi K."/>
            <person name="Boore J."/>
            <person name="Branno M."/>
            <person name="Chin-Bow S."/>
            <person name="DeSantis R."/>
            <person name="Doyle S."/>
            <person name="Francino P."/>
            <person name="Keys D.N."/>
            <person name="Haga S."/>
            <person name="Hayashi H."/>
            <person name="Hino K."/>
            <person name="Imai K.S."/>
            <person name="Inaba K."/>
            <person name="Kano S."/>
            <person name="Kobayashi K."/>
            <person name="Kobayashi M."/>
            <person name="Lee B.I."/>
            <person name="Makabe K.W."/>
            <person name="Manohar C."/>
            <person name="Matassi G."/>
            <person name="Medina M."/>
            <person name="Mochizuki Y."/>
            <person name="Mount S."/>
            <person name="Morishita T."/>
            <person name="Miura S."/>
            <person name="Nakayama A."/>
            <person name="Nishizaka S."/>
            <person name="Nomoto H."/>
            <person name="Ohta F."/>
            <person name="Oishi K."/>
            <person name="Rigoutsos I."/>
            <person name="Sano M."/>
            <person name="Sasaki A."/>
            <person name="Sasakura Y."/>
            <person name="Shoguchi E."/>
            <person name="Shin-i T."/>
            <person name="Spagnuolo A."/>
            <person name="Stainier D."/>
            <person name="Suzuki M.M."/>
            <person name="Tassy O."/>
            <person name="Takatori N."/>
            <person name="Tokuoka M."/>
            <person name="Yagi K."/>
            <person name="Yoshizaki F."/>
            <person name="Wada S."/>
            <person name="Zhang C."/>
            <person name="Hyatt P.D."/>
            <person name="Larimer F."/>
            <person name="Detter C."/>
            <person name="Doggett N."/>
            <person name="Glavina T."/>
            <person name="Hawkins T."/>
            <person name="Richardson P."/>
            <person name="Lucas S."/>
            <person name="Kohara Y."/>
            <person name="Levine M."/>
            <person name="Satoh N."/>
            <person name="Rokhsar D.S."/>
        </authorList>
    </citation>
    <scope>NUCLEOTIDE SEQUENCE [LARGE SCALE GENOMIC DNA]</scope>
</reference>
<dbReference type="InParanoid" id="H2XPP9"/>
<reference evidence="2" key="2">
    <citation type="journal article" date="2008" name="Genome Biol.">
        <title>Improved genome assembly and evidence-based global gene model set for the chordate Ciona intestinalis: new insight into intron and operon populations.</title>
        <authorList>
            <person name="Satou Y."/>
            <person name="Mineta K."/>
            <person name="Ogasawara M."/>
            <person name="Sasakura Y."/>
            <person name="Shoguchi E."/>
            <person name="Ueno K."/>
            <person name="Yamada L."/>
            <person name="Matsumoto J."/>
            <person name="Wasserscheid J."/>
            <person name="Dewar K."/>
            <person name="Wiley G.B."/>
            <person name="Macmil S.L."/>
            <person name="Roe B.A."/>
            <person name="Zeller R.W."/>
            <person name="Hastings K.E."/>
            <person name="Lemaire P."/>
            <person name="Lindquist E."/>
            <person name="Endo T."/>
            <person name="Hotta K."/>
            <person name="Inaba K."/>
        </authorList>
    </citation>
    <scope>NUCLEOTIDE SEQUENCE [LARGE SCALE GENOMIC DNA]</scope>
    <source>
        <strain evidence="2">wild type</strain>
    </source>
</reference>
<feature type="region of interest" description="Disordered" evidence="1">
    <location>
        <begin position="49"/>
        <end position="69"/>
    </location>
</feature>
<evidence type="ECO:0000256" key="1">
    <source>
        <dbReference type="SAM" id="MobiDB-lite"/>
    </source>
</evidence>